<evidence type="ECO:0000256" key="1">
    <source>
        <dbReference type="PIRNR" id="PIRNR001238"/>
    </source>
</evidence>
<dbReference type="InterPro" id="IPR010229">
    <property type="entry name" value="Pept_M38_dipep"/>
</dbReference>
<evidence type="ECO:0000256" key="4">
    <source>
        <dbReference type="PIRSR" id="PIRSR001238-3"/>
    </source>
</evidence>
<feature type="binding site" evidence="3">
    <location>
        <position position="130"/>
    </location>
    <ligand>
        <name>substrate</name>
    </ligand>
</feature>
<dbReference type="InterPro" id="IPR006680">
    <property type="entry name" value="Amidohydro-rel"/>
</dbReference>
<keyword evidence="7" id="KW-1185">Reference proteome</keyword>
<proteinExistence type="inferred from homology"/>
<gene>
    <name evidence="6" type="ORF">SAMN02745129_1202</name>
</gene>
<comment type="similarity">
    <text evidence="1">Belongs to the peptidase M38 family.</text>
</comment>
<dbReference type="SUPFAM" id="SSF51556">
    <property type="entry name" value="Metallo-dependent hydrolases"/>
    <property type="match status" value="1"/>
</dbReference>
<dbReference type="GO" id="GO:0046872">
    <property type="term" value="F:metal ion binding"/>
    <property type="evidence" value="ECO:0007669"/>
    <property type="project" value="UniProtKB-KW"/>
</dbReference>
<evidence type="ECO:0000259" key="5">
    <source>
        <dbReference type="Pfam" id="PF01979"/>
    </source>
</evidence>
<feature type="binding site" evidence="4">
    <location>
        <position position="63"/>
    </location>
    <ligand>
        <name>Zn(2+)</name>
        <dbReference type="ChEBI" id="CHEBI:29105"/>
        <label>1</label>
        <note>catalytic</note>
    </ligand>
</feature>
<dbReference type="GO" id="GO:0008237">
    <property type="term" value="F:metallopeptidase activity"/>
    <property type="evidence" value="ECO:0007669"/>
    <property type="project" value="UniProtKB-KW"/>
</dbReference>
<dbReference type="EC" id="3.4.19.-" evidence="1"/>
<comment type="subcellular location">
    <subcellularLocation>
        <location evidence="1">Cytoplasm</location>
    </subcellularLocation>
</comment>
<dbReference type="OrthoDB" id="9776455at2"/>
<dbReference type="InterPro" id="IPR050378">
    <property type="entry name" value="Metallo-dep_Hydrolases_sf"/>
</dbReference>
<dbReference type="AlphaFoldDB" id="A0A1M5NXE8"/>
<dbReference type="Pfam" id="PF01979">
    <property type="entry name" value="Amidohydro_1"/>
    <property type="match status" value="1"/>
</dbReference>
<feature type="domain" description="Amidohydrolase-related" evidence="5">
    <location>
        <begin position="52"/>
        <end position="373"/>
    </location>
</feature>
<dbReference type="Gene3D" id="2.30.40.10">
    <property type="entry name" value="Urease, subunit C, domain 1"/>
    <property type="match status" value="1"/>
</dbReference>
<evidence type="ECO:0000256" key="2">
    <source>
        <dbReference type="PIRSR" id="PIRSR001238-1"/>
    </source>
</evidence>
<keyword evidence="1 4" id="KW-0862">Zinc</keyword>
<feature type="binding site" evidence="3">
    <location>
        <position position="163"/>
    </location>
    <ligand>
        <name>substrate</name>
    </ligand>
</feature>
<dbReference type="GO" id="GO:0005737">
    <property type="term" value="C:cytoplasm"/>
    <property type="evidence" value="ECO:0007669"/>
    <property type="project" value="UniProtKB-SubCell"/>
</dbReference>
<accession>A0A1M5NXE8</accession>
<dbReference type="EMBL" id="FQXG01000001">
    <property type="protein sequence ID" value="SHG93839.1"/>
    <property type="molecule type" value="Genomic_DNA"/>
</dbReference>
<protein>
    <recommendedName>
        <fullName evidence="1">Isoaspartyl dipeptidase</fullName>
        <ecNumber evidence="1">3.4.19.-</ecNumber>
    </recommendedName>
</protein>
<keyword evidence="1" id="KW-0645">Protease</keyword>
<dbReference type="InterPro" id="IPR032466">
    <property type="entry name" value="Metal_Hydrolase"/>
</dbReference>
<dbReference type="PANTHER" id="PTHR11647:SF1">
    <property type="entry name" value="COLLAPSIN RESPONSE MEDIATOR PROTEIN"/>
    <property type="match status" value="1"/>
</dbReference>
<feature type="binding site" evidence="3">
    <location>
        <position position="227"/>
    </location>
    <ligand>
        <name>substrate</name>
    </ligand>
</feature>
<feature type="binding site" evidence="3">
    <location>
        <begin position="68"/>
        <end position="70"/>
    </location>
    <ligand>
        <name>substrate</name>
    </ligand>
</feature>
<comment type="function">
    <text evidence="1">Catalyzes the hydrolytic cleavage of a subset of L-isoaspartyl (L-beta-aspartyl) dipeptides. Used to degrade proteins damaged by L-isoaspartyl residues formation.</text>
</comment>
<feature type="binding site" evidence="3">
    <location>
        <position position="99"/>
    </location>
    <ligand>
        <name>substrate</name>
    </ligand>
</feature>
<sequence length="387" mass="40548">MLTLIRNVEVFAPEPMGRQDLLLANGQIEAMAPQIRLTGSVPLETVEGNGLIACPGFIDSLVHITGGGGEGGFHTRTPAMALTEATLAGVSTVVGALGTDAISRTLPDLIAKCYALRQLGLGCFFYTGGYQVPVRTLLADVSEDVMLLEPCLGVGEVAIADHRSSHPSPQELIRLASQARTGGLLSGKAGVVSIHLGDDPTGLEWLRQSVAQSNLPLSQFYPTHVNRTEAVFQSAIEFGLADGWLDITASTTPELLAQGEVAAAEALRRLLSAGVSPSRVTLSSDGNASLPSFDADGRYQGLQVGRVASLHQAVVAAHELGVPLEQVLACVSRNPATVLGLADRGRLAPGLRADLLLLERDSLAVQALWCGGKAMVQQGRALVTEPF</sequence>
<dbReference type="SUPFAM" id="SSF51338">
    <property type="entry name" value="Composite domain of metallo-dependent hydrolases"/>
    <property type="match status" value="1"/>
</dbReference>
<feature type="active site" description="Proton acceptor" evidence="2">
    <location>
        <position position="285"/>
    </location>
</feature>
<keyword evidence="1" id="KW-0378">Hydrolase</keyword>
<feature type="binding site" evidence="4">
    <location>
        <position position="285"/>
    </location>
    <ligand>
        <name>Zn(2+)</name>
        <dbReference type="ChEBI" id="CHEBI:29105"/>
        <label>1</label>
        <note>catalytic</note>
    </ligand>
</feature>
<dbReference type="PIRSF" id="PIRSF001238">
    <property type="entry name" value="IadA"/>
    <property type="match status" value="1"/>
</dbReference>
<dbReference type="InterPro" id="IPR011059">
    <property type="entry name" value="Metal-dep_hydrolase_composite"/>
</dbReference>
<reference evidence="6 7" key="1">
    <citation type="submission" date="2016-11" db="EMBL/GenBank/DDBJ databases">
        <authorList>
            <person name="Jaros S."/>
            <person name="Januszkiewicz K."/>
            <person name="Wedrychowicz H."/>
        </authorList>
    </citation>
    <scope>NUCLEOTIDE SEQUENCE [LARGE SCALE GENOMIC DNA]</scope>
    <source>
        <strain evidence="6 7">DSM 16917</strain>
    </source>
</reference>
<organism evidence="6 7">
    <name type="scientific">Ferrimonas marina</name>
    <dbReference type="NCBI Taxonomy" id="299255"/>
    <lineage>
        <taxon>Bacteria</taxon>
        <taxon>Pseudomonadati</taxon>
        <taxon>Pseudomonadota</taxon>
        <taxon>Gammaproteobacteria</taxon>
        <taxon>Alteromonadales</taxon>
        <taxon>Ferrimonadaceae</taxon>
        <taxon>Ferrimonas</taxon>
    </lineage>
</organism>
<evidence type="ECO:0000313" key="7">
    <source>
        <dbReference type="Proteomes" id="UP000184268"/>
    </source>
</evidence>
<dbReference type="Proteomes" id="UP000184268">
    <property type="component" value="Unassembled WGS sequence"/>
</dbReference>
<keyword evidence="1 4" id="KW-0479">Metal-binding</keyword>
<dbReference type="STRING" id="299255.SAMN02745129_1202"/>
<comment type="cofactor">
    <cofactor evidence="1 4">
        <name>Zn(2+)</name>
        <dbReference type="ChEBI" id="CHEBI:29105"/>
    </cofactor>
    <text evidence="1 4">Binds 2 Zn(2+) ions per subunit.</text>
</comment>
<feature type="binding site" evidence="3">
    <location>
        <position position="289"/>
    </location>
    <ligand>
        <name>substrate</name>
    </ligand>
</feature>
<evidence type="ECO:0000256" key="3">
    <source>
        <dbReference type="PIRSR" id="PIRSR001238-2"/>
    </source>
</evidence>
<dbReference type="RefSeq" id="WP_067658425.1">
    <property type="nucleotide sequence ID" value="NZ_FQXG01000001.1"/>
</dbReference>
<dbReference type="Gene3D" id="3.20.20.140">
    <property type="entry name" value="Metal-dependent hydrolases"/>
    <property type="match status" value="1"/>
</dbReference>
<comment type="PTM">
    <text evidence="1">Carboxylation allows a single lysine to coordinate two zinc ions.</text>
</comment>
<feature type="binding site" evidence="4">
    <location>
        <position position="195"/>
    </location>
    <ligand>
        <name>Zn(2+)</name>
        <dbReference type="ChEBI" id="CHEBI:29105"/>
        <label>2</label>
        <note>catalytic</note>
    </ligand>
</feature>
<dbReference type="NCBIfam" id="TIGR01975">
    <property type="entry name" value="isoAsp_dipep"/>
    <property type="match status" value="1"/>
</dbReference>
<dbReference type="GO" id="GO:0006508">
    <property type="term" value="P:proteolysis"/>
    <property type="evidence" value="ECO:0007669"/>
    <property type="project" value="UniProtKB-KW"/>
</dbReference>
<dbReference type="GO" id="GO:0008798">
    <property type="term" value="F:beta-aspartyl-peptidase activity"/>
    <property type="evidence" value="ECO:0007669"/>
    <property type="project" value="InterPro"/>
</dbReference>
<feature type="binding site" evidence="4">
    <location>
        <position position="224"/>
    </location>
    <ligand>
        <name>Zn(2+)</name>
        <dbReference type="ChEBI" id="CHEBI:29105"/>
        <label>2</label>
        <note>catalytic</note>
    </ligand>
</feature>
<keyword evidence="1" id="KW-0482">Metalloprotease</keyword>
<evidence type="ECO:0000313" key="6">
    <source>
        <dbReference type="EMBL" id="SHG93839.1"/>
    </source>
</evidence>
<dbReference type="PANTHER" id="PTHR11647">
    <property type="entry name" value="HYDRANTOINASE/DIHYDROPYRIMIDINASE FAMILY MEMBER"/>
    <property type="match status" value="1"/>
</dbReference>
<name>A0A1M5NXE8_9GAMM</name>
<dbReference type="GO" id="GO:0016810">
    <property type="term" value="F:hydrolase activity, acting on carbon-nitrogen (but not peptide) bonds"/>
    <property type="evidence" value="ECO:0007669"/>
    <property type="project" value="InterPro"/>
</dbReference>